<dbReference type="InterPro" id="IPR024227">
    <property type="entry name" value="DUF3795"/>
</dbReference>
<evidence type="ECO:0000313" key="2">
    <source>
        <dbReference type="Proteomes" id="UP000177701"/>
    </source>
</evidence>
<protein>
    <recommendedName>
        <fullName evidence="3">DUF3795 domain-containing protein</fullName>
    </recommendedName>
</protein>
<dbReference type="Proteomes" id="UP000177701">
    <property type="component" value="Unassembled WGS sequence"/>
</dbReference>
<dbReference type="Pfam" id="PF12675">
    <property type="entry name" value="DUF3795"/>
    <property type="match status" value="1"/>
</dbReference>
<proteinExistence type="predicted"/>
<dbReference type="AlphaFoldDB" id="A0A1F5A9D2"/>
<dbReference type="STRING" id="1797291.A2V47_08695"/>
<dbReference type="EMBL" id="MEYH01000084">
    <property type="protein sequence ID" value="OGD14444.1"/>
    <property type="molecule type" value="Genomic_DNA"/>
</dbReference>
<reference evidence="1 2" key="1">
    <citation type="journal article" date="2016" name="Nat. Commun.">
        <title>Thousands of microbial genomes shed light on interconnected biogeochemical processes in an aquifer system.</title>
        <authorList>
            <person name="Anantharaman K."/>
            <person name="Brown C.T."/>
            <person name="Hug L.A."/>
            <person name="Sharon I."/>
            <person name="Castelle C.J."/>
            <person name="Probst A.J."/>
            <person name="Thomas B.C."/>
            <person name="Singh A."/>
            <person name="Wilkins M.J."/>
            <person name="Karaoz U."/>
            <person name="Brodie E.L."/>
            <person name="Williams K.H."/>
            <person name="Hubbard S.S."/>
            <person name="Banfield J.F."/>
        </authorList>
    </citation>
    <scope>NUCLEOTIDE SEQUENCE [LARGE SCALE GENOMIC DNA]</scope>
</reference>
<evidence type="ECO:0008006" key="3">
    <source>
        <dbReference type="Google" id="ProtNLM"/>
    </source>
</evidence>
<evidence type="ECO:0000313" key="1">
    <source>
        <dbReference type="EMBL" id="OGD14444.1"/>
    </source>
</evidence>
<accession>A0A1F5A9D2</accession>
<gene>
    <name evidence="1" type="ORF">A2V47_08695</name>
</gene>
<comment type="caution">
    <text evidence="1">The sequence shown here is derived from an EMBL/GenBank/DDBJ whole genome shotgun (WGS) entry which is preliminary data.</text>
</comment>
<sequence length="148" mass="17427">MEEKLIAPCGMNCEVCISYLAMKNDLNKRGFKRVYCEGCLPRGKNCLHMGDRCEVLGKGLVRFCYECKDYPCKRLKALDKRYRTKYHLSMIDNLRAIEKNGIEDFLRKEEKKWNCPDCGHTICCHNGLCLNCKIDKLRQNKKYRWGDE</sequence>
<name>A0A1F5A9D2_9BACT</name>
<organism evidence="1 2">
    <name type="scientific">Candidatus Sediminicultor quintus</name>
    <dbReference type="NCBI Taxonomy" id="1797291"/>
    <lineage>
        <taxon>Bacteria</taxon>
        <taxon>Pseudomonadati</taxon>
        <taxon>Atribacterota</taxon>
        <taxon>Candidatus Phoenicimicrobiia</taxon>
        <taxon>Candidatus Pheonicimicrobiales</taxon>
        <taxon>Candidatus Phoenicimicrobiaceae</taxon>
        <taxon>Candidatus Sediminicultor</taxon>
    </lineage>
</organism>